<dbReference type="AlphaFoldDB" id="X0VMA7"/>
<accession>X0VMA7</accession>
<comment type="caution">
    <text evidence="2">The sequence shown here is derived from an EMBL/GenBank/DDBJ whole genome shotgun (WGS) entry which is preliminary data.</text>
</comment>
<dbReference type="InterPro" id="IPR005229">
    <property type="entry name" value="YicC/YloC-like"/>
</dbReference>
<dbReference type="PANTHER" id="PTHR30636">
    <property type="entry name" value="UPF0701 PROTEIN YICC"/>
    <property type="match status" value="1"/>
</dbReference>
<feature type="domain" description="Endoribonuclease YicC-like C-terminal" evidence="1">
    <location>
        <begin position="2"/>
        <end position="54"/>
    </location>
</feature>
<name>X0VMA7_9ZZZZ</name>
<dbReference type="InterPro" id="IPR013551">
    <property type="entry name" value="YicC-like_C"/>
</dbReference>
<proteinExistence type="predicted"/>
<dbReference type="PANTHER" id="PTHR30636:SF3">
    <property type="entry name" value="UPF0701 PROTEIN YICC"/>
    <property type="match status" value="1"/>
</dbReference>
<reference evidence="2" key="1">
    <citation type="journal article" date="2014" name="Front. Microbiol.">
        <title>High frequency of phylogenetically diverse reductive dehalogenase-homologous genes in deep subseafloor sedimentary metagenomes.</title>
        <authorList>
            <person name="Kawai M."/>
            <person name="Futagami T."/>
            <person name="Toyoda A."/>
            <person name="Takaki Y."/>
            <person name="Nishi S."/>
            <person name="Hori S."/>
            <person name="Arai W."/>
            <person name="Tsubouchi T."/>
            <person name="Morono Y."/>
            <person name="Uchiyama I."/>
            <person name="Ito T."/>
            <person name="Fujiyama A."/>
            <person name="Inagaki F."/>
            <person name="Takami H."/>
        </authorList>
    </citation>
    <scope>NUCLEOTIDE SEQUENCE</scope>
    <source>
        <strain evidence="2">Expedition CK06-06</strain>
    </source>
</reference>
<dbReference type="Pfam" id="PF08340">
    <property type="entry name" value="YicC-like_C"/>
    <property type="match status" value="1"/>
</dbReference>
<dbReference type="GO" id="GO:0004521">
    <property type="term" value="F:RNA endonuclease activity"/>
    <property type="evidence" value="ECO:0007669"/>
    <property type="project" value="InterPro"/>
</dbReference>
<gene>
    <name evidence="2" type="ORF">S01H1_52860</name>
</gene>
<organism evidence="2">
    <name type="scientific">marine sediment metagenome</name>
    <dbReference type="NCBI Taxonomy" id="412755"/>
    <lineage>
        <taxon>unclassified sequences</taxon>
        <taxon>metagenomes</taxon>
        <taxon>ecological metagenomes</taxon>
    </lineage>
</organism>
<sequence>DEKSLGRKLEFLSQEMFREVNTIGAKANNVEIAHCVVEMKGAVEKMREILQNVE</sequence>
<dbReference type="EMBL" id="BARS01034191">
    <property type="protein sequence ID" value="GAG19459.1"/>
    <property type="molecule type" value="Genomic_DNA"/>
</dbReference>
<evidence type="ECO:0000313" key="2">
    <source>
        <dbReference type="EMBL" id="GAG19459.1"/>
    </source>
</evidence>
<protein>
    <recommendedName>
        <fullName evidence="1">Endoribonuclease YicC-like C-terminal domain-containing protein</fullName>
    </recommendedName>
</protein>
<feature type="non-terminal residue" evidence="2">
    <location>
        <position position="1"/>
    </location>
</feature>
<evidence type="ECO:0000259" key="1">
    <source>
        <dbReference type="Pfam" id="PF08340"/>
    </source>
</evidence>